<feature type="region of interest" description="Disordered" evidence="1">
    <location>
        <begin position="15"/>
        <end position="44"/>
    </location>
</feature>
<name>A0ABD1UDL2_9LAMI</name>
<accession>A0ABD1UDL2</accession>
<evidence type="ECO:0000256" key="1">
    <source>
        <dbReference type="SAM" id="MobiDB-lite"/>
    </source>
</evidence>
<dbReference type="AlphaFoldDB" id="A0ABD1UDL2"/>
<reference evidence="3" key="1">
    <citation type="submission" date="2024-07" db="EMBL/GenBank/DDBJ databases">
        <title>Two chromosome-level genome assemblies of Korean endemic species Abeliophyllum distichum and Forsythia ovata (Oleaceae).</title>
        <authorList>
            <person name="Jang H."/>
        </authorList>
    </citation>
    <scope>NUCLEOTIDE SEQUENCE [LARGE SCALE GENOMIC DNA]</scope>
</reference>
<evidence type="ECO:0000313" key="2">
    <source>
        <dbReference type="EMBL" id="KAL2523071.1"/>
    </source>
</evidence>
<proteinExistence type="predicted"/>
<sequence>MGNLDNIAGRLGGIFGKDMDTEESTKQMLRPLRNSRRKEGKTVKGVQFQSLEKSAVWIDNEDSRIKIAPIISFGLAMEKQNSSNQVVKHQSPLAPRLPPMNFIEAVPKA</sequence>
<evidence type="ECO:0000313" key="3">
    <source>
        <dbReference type="Proteomes" id="UP001604277"/>
    </source>
</evidence>
<gene>
    <name evidence="2" type="ORF">Fot_26994</name>
</gene>
<keyword evidence="3" id="KW-1185">Reference proteome</keyword>
<dbReference type="EMBL" id="JBFOLJ010000007">
    <property type="protein sequence ID" value="KAL2523071.1"/>
    <property type="molecule type" value="Genomic_DNA"/>
</dbReference>
<dbReference type="Proteomes" id="UP001604277">
    <property type="component" value="Unassembled WGS sequence"/>
</dbReference>
<organism evidence="2 3">
    <name type="scientific">Forsythia ovata</name>
    <dbReference type="NCBI Taxonomy" id="205694"/>
    <lineage>
        <taxon>Eukaryota</taxon>
        <taxon>Viridiplantae</taxon>
        <taxon>Streptophyta</taxon>
        <taxon>Embryophyta</taxon>
        <taxon>Tracheophyta</taxon>
        <taxon>Spermatophyta</taxon>
        <taxon>Magnoliopsida</taxon>
        <taxon>eudicotyledons</taxon>
        <taxon>Gunneridae</taxon>
        <taxon>Pentapetalae</taxon>
        <taxon>asterids</taxon>
        <taxon>lamiids</taxon>
        <taxon>Lamiales</taxon>
        <taxon>Oleaceae</taxon>
        <taxon>Forsythieae</taxon>
        <taxon>Forsythia</taxon>
    </lineage>
</organism>
<comment type="caution">
    <text evidence="2">The sequence shown here is derived from an EMBL/GenBank/DDBJ whole genome shotgun (WGS) entry which is preliminary data.</text>
</comment>
<protein>
    <submittedName>
        <fullName evidence="2">Uncharacterized protein</fullName>
    </submittedName>
</protein>